<evidence type="ECO:0000256" key="1">
    <source>
        <dbReference type="ARBA" id="ARBA00022801"/>
    </source>
</evidence>
<dbReference type="InterPro" id="IPR050301">
    <property type="entry name" value="NTE"/>
</dbReference>
<keyword evidence="3" id="KW-0443">Lipid metabolism</keyword>
<comment type="caution">
    <text evidence="7">The sequence shown here is derived from an EMBL/GenBank/DDBJ whole genome shotgun (WGS) entry which is preliminary data.</text>
</comment>
<sequence length="285" mass="31600">MHSELDRLNNNNNSNNNNNNNNNNKNNNKQTDQLLGPDADLRLATLEPLFVHEAGGIDWRRVPNSEELLIKLSSCLEAACEAHLSGSAEAKTQLLTWLRAREKALGRTALCLSGGGSLAMYHMGVCRFLLEEGLMPKIVSGVSGGSIVAALLAIHTDEELRDHVLVSTIVKRHLPHRWFPHWWSELINFLRLGVLVPTEDFEGTCTAFYGTWTFEEAYARTGRQVSIVISSNFSQKLPACVMLNHMTTPRITIASAVATSCVGILVRPKISLFCYLVLNFCEEPA</sequence>
<evidence type="ECO:0000256" key="2">
    <source>
        <dbReference type="ARBA" id="ARBA00022963"/>
    </source>
</evidence>
<evidence type="ECO:0000259" key="6">
    <source>
        <dbReference type="PROSITE" id="PS51635"/>
    </source>
</evidence>
<dbReference type="GO" id="GO:0052689">
    <property type="term" value="F:carboxylic ester hydrolase activity"/>
    <property type="evidence" value="ECO:0007669"/>
    <property type="project" value="UniProtKB-ARBA"/>
</dbReference>
<accession>A0A813E5N0</accession>
<dbReference type="GO" id="GO:0016042">
    <property type="term" value="P:lipid catabolic process"/>
    <property type="evidence" value="ECO:0007669"/>
    <property type="project" value="UniProtKB-KW"/>
</dbReference>
<gene>
    <name evidence="7" type="ORF">PGLA1383_LOCUS14048</name>
</gene>
<dbReference type="PANTHER" id="PTHR14226:SF10">
    <property type="entry name" value="TRIACYLGLYCEROL LIPASE 4-RELATED"/>
    <property type="match status" value="1"/>
</dbReference>
<dbReference type="InterPro" id="IPR002641">
    <property type="entry name" value="PNPLA_dom"/>
</dbReference>
<keyword evidence="1" id="KW-0378">Hydrolase</keyword>
<evidence type="ECO:0000313" key="7">
    <source>
        <dbReference type="EMBL" id="CAE8595538.1"/>
    </source>
</evidence>
<name>A0A813E5N0_POLGL</name>
<evidence type="ECO:0000313" key="8">
    <source>
        <dbReference type="Proteomes" id="UP000654075"/>
    </source>
</evidence>
<evidence type="ECO:0000256" key="4">
    <source>
        <dbReference type="PROSITE-ProRule" id="PRU01161"/>
    </source>
</evidence>
<dbReference type="EMBL" id="CAJNNV010007913">
    <property type="protein sequence ID" value="CAE8595538.1"/>
    <property type="molecule type" value="Genomic_DNA"/>
</dbReference>
<dbReference type="PANTHER" id="PTHR14226">
    <property type="entry name" value="NEUROPATHY TARGET ESTERASE/SWISS CHEESE D.MELANOGASTER"/>
    <property type="match status" value="1"/>
</dbReference>
<feature type="region of interest" description="Disordered" evidence="5">
    <location>
        <begin position="1"/>
        <end position="34"/>
    </location>
</feature>
<dbReference type="Pfam" id="PF01734">
    <property type="entry name" value="Patatin"/>
    <property type="match status" value="1"/>
</dbReference>
<dbReference type="SUPFAM" id="SSF52151">
    <property type="entry name" value="FabD/lysophospholipase-like"/>
    <property type="match status" value="1"/>
</dbReference>
<dbReference type="InterPro" id="IPR016035">
    <property type="entry name" value="Acyl_Trfase/lysoPLipase"/>
</dbReference>
<evidence type="ECO:0000256" key="5">
    <source>
        <dbReference type="SAM" id="MobiDB-lite"/>
    </source>
</evidence>
<feature type="domain" description="PNPLA" evidence="6">
    <location>
        <begin position="110"/>
        <end position="285"/>
    </location>
</feature>
<keyword evidence="2" id="KW-0442">Lipid degradation</keyword>
<keyword evidence="8" id="KW-1185">Reference proteome</keyword>
<feature type="short sequence motif" description="GXSXG" evidence="4">
    <location>
        <begin position="141"/>
        <end position="145"/>
    </location>
</feature>
<organism evidence="7 8">
    <name type="scientific">Polarella glacialis</name>
    <name type="common">Dinoflagellate</name>
    <dbReference type="NCBI Taxonomy" id="89957"/>
    <lineage>
        <taxon>Eukaryota</taxon>
        <taxon>Sar</taxon>
        <taxon>Alveolata</taxon>
        <taxon>Dinophyceae</taxon>
        <taxon>Suessiales</taxon>
        <taxon>Suessiaceae</taxon>
        <taxon>Polarella</taxon>
    </lineage>
</organism>
<reference evidence="7" key="1">
    <citation type="submission" date="2021-02" db="EMBL/GenBank/DDBJ databases">
        <authorList>
            <person name="Dougan E. K."/>
            <person name="Rhodes N."/>
            <person name="Thang M."/>
            <person name="Chan C."/>
        </authorList>
    </citation>
    <scope>NUCLEOTIDE SEQUENCE</scope>
</reference>
<dbReference type="OrthoDB" id="10049244at2759"/>
<dbReference type="Proteomes" id="UP000654075">
    <property type="component" value="Unassembled WGS sequence"/>
</dbReference>
<dbReference type="AlphaFoldDB" id="A0A813E5N0"/>
<feature type="compositionally biased region" description="Low complexity" evidence="5">
    <location>
        <begin position="9"/>
        <end position="28"/>
    </location>
</feature>
<dbReference type="GO" id="GO:0016298">
    <property type="term" value="F:lipase activity"/>
    <property type="evidence" value="ECO:0007669"/>
    <property type="project" value="UniProtKB-ARBA"/>
</dbReference>
<dbReference type="Gene3D" id="3.40.1090.10">
    <property type="entry name" value="Cytosolic phospholipase A2 catalytic domain"/>
    <property type="match status" value="1"/>
</dbReference>
<evidence type="ECO:0000256" key="3">
    <source>
        <dbReference type="ARBA" id="ARBA00023098"/>
    </source>
</evidence>
<proteinExistence type="predicted"/>
<comment type="caution">
    <text evidence="4">Lacks conserved residue(s) required for the propagation of feature annotation.</text>
</comment>
<protein>
    <recommendedName>
        <fullName evidence="6">PNPLA domain-containing protein</fullName>
    </recommendedName>
</protein>
<dbReference type="PROSITE" id="PS51635">
    <property type="entry name" value="PNPLA"/>
    <property type="match status" value="1"/>
</dbReference>